<dbReference type="InterPro" id="IPR050925">
    <property type="entry name" value="Rhomboid_protease_S54"/>
</dbReference>
<dbReference type="SUPFAM" id="SSF144091">
    <property type="entry name" value="Rhomboid-like"/>
    <property type="match status" value="1"/>
</dbReference>
<evidence type="ECO:0000256" key="5">
    <source>
        <dbReference type="ARBA" id="ARBA00022989"/>
    </source>
</evidence>
<dbReference type="InterPro" id="IPR022764">
    <property type="entry name" value="Peptidase_S54_rhomboid_dom"/>
</dbReference>
<evidence type="ECO:0000313" key="10">
    <source>
        <dbReference type="Proteomes" id="UP000291562"/>
    </source>
</evidence>
<dbReference type="GO" id="GO:0006508">
    <property type="term" value="P:proteolysis"/>
    <property type="evidence" value="ECO:0007669"/>
    <property type="project" value="UniProtKB-KW"/>
</dbReference>
<dbReference type="PANTHER" id="PTHR43731">
    <property type="entry name" value="RHOMBOID PROTEASE"/>
    <property type="match status" value="1"/>
</dbReference>
<evidence type="ECO:0000256" key="4">
    <source>
        <dbReference type="ARBA" id="ARBA00022801"/>
    </source>
</evidence>
<evidence type="ECO:0000313" key="9">
    <source>
        <dbReference type="EMBL" id="QBB71281.1"/>
    </source>
</evidence>
<dbReference type="Gene3D" id="1.20.1540.10">
    <property type="entry name" value="Rhomboid-like"/>
    <property type="match status" value="1"/>
</dbReference>
<evidence type="ECO:0000256" key="3">
    <source>
        <dbReference type="ARBA" id="ARBA00022692"/>
    </source>
</evidence>
<feature type="transmembrane region" description="Helical" evidence="7">
    <location>
        <begin position="297"/>
        <end position="319"/>
    </location>
</feature>
<dbReference type="GO" id="GO:0016020">
    <property type="term" value="C:membrane"/>
    <property type="evidence" value="ECO:0007669"/>
    <property type="project" value="UniProtKB-SubCell"/>
</dbReference>
<comment type="subcellular location">
    <subcellularLocation>
        <location evidence="1">Membrane</location>
        <topology evidence="1">Multi-pass membrane protein</topology>
    </subcellularLocation>
</comment>
<gene>
    <name evidence="9" type="ORF">ELE36_13460</name>
</gene>
<reference evidence="9 10" key="1">
    <citation type="submission" date="2019-01" db="EMBL/GenBank/DDBJ databases">
        <title>Pseudolysobacter antarctica gen. nov., sp. nov., isolated from Fildes Peninsula, Antarctica.</title>
        <authorList>
            <person name="Wei Z."/>
            <person name="Peng F."/>
        </authorList>
    </citation>
    <scope>NUCLEOTIDE SEQUENCE [LARGE SCALE GENOMIC DNA]</scope>
    <source>
        <strain evidence="9 10">AQ6-296</strain>
    </source>
</reference>
<feature type="transmembrane region" description="Helical" evidence="7">
    <location>
        <begin position="179"/>
        <end position="202"/>
    </location>
</feature>
<dbReference type="InterPro" id="IPR035952">
    <property type="entry name" value="Rhomboid-like_sf"/>
</dbReference>
<dbReference type="PANTHER" id="PTHR43731:SF14">
    <property type="entry name" value="PRESENILIN-ASSOCIATED RHOMBOID-LIKE PROTEIN, MITOCHONDRIAL"/>
    <property type="match status" value="1"/>
</dbReference>
<protein>
    <submittedName>
        <fullName evidence="9">Rhomboid family intramembrane serine protease</fullName>
    </submittedName>
</protein>
<sequence>MRAFPNLSRMRCAALTIHARTHPLGRNVLLIVPLHRSLSRANFPLMTVLLILANCFVFLFLQSGDARVSARALEYYAQAHLADVEFPAYLEWLRDHGDDAKKMQLARSLPAAARVHLIESDEAFVTALDEDRVILPTRKDYADWHDKRIEFERIRDSAFTTRHVLRYSKFEPGRIFSSMFMHGGFGHLIGNMIFLAMLGLLVEGALGGGWFLALYLAGGIGAAFASLAWHWGDHGALLGASGAIAALMGAYCVLWGQRKVRVFYWFFIVFDYVRVPALTLLPIWFGWQLLSMWLERGANVAFDAHAGGILSGAALAFLLRRYGRVRDDFVEEDGRVERHADNVIAFDQALQLLGRLELGKAREILERIDRDEPGQLRVLIALYRCARYDNSPDRLDGAATRVLGFQTKSDADIRELKIVCDDYLKFRAGASRLAPDTLMRLVTPWLRIGEEAAAETLLRTVAAQTPTLPTLPAAWFALALRAPEGSAQRRARLQHVVQHHAQSTFAPKAEFLLQQG</sequence>
<dbReference type="GO" id="GO:0004252">
    <property type="term" value="F:serine-type endopeptidase activity"/>
    <property type="evidence" value="ECO:0007669"/>
    <property type="project" value="InterPro"/>
</dbReference>
<evidence type="ECO:0000256" key="6">
    <source>
        <dbReference type="ARBA" id="ARBA00023136"/>
    </source>
</evidence>
<feature type="transmembrane region" description="Helical" evidence="7">
    <location>
        <begin position="235"/>
        <end position="255"/>
    </location>
</feature>
<accession>A0A411HLA7</accession>
<feature type="transmembrane region" description="Helical" evidence="7">
    <location>
        <begin position="262"/>
        <end position="285"/>
    </location>
</feature>
<evidence type="ECO:0000256" key="2">
    <source>
        <dbReference type="ARBA" id="ARBA00009045"/>
    </source>
</evidence>
<keyword evidence="3 7" id="KW-0812">Transmembrane</keyword>
<organism evidence="9 10">
    <name type="scientific">Pseudolysobacter antarcticus</name>
    <dbReference type="NCBI Taxonomy" id="2511995"/>
    <lineage>
        <taxon>Bacteria</taxon>
        <taxon>Pseudomonadati</taxon>
        <taxon>Pseudomonadota</taxon>
        <taxon>Gammaproteobacteria</taxon>
        <taxon>Lysobacterales</taxon>
        <taxon>Rhodanobacteraceae</taxon>
        <taxon>Pseudolysobacter</taxon>
    </lineage>
</organism>
<evidence type="ECO:0000259" key="8">
    <source>
        <dbReference type="Pfam" id="PF01694"/>
    </source>
</evidence>
<name>A0A411HLA7_9GAMM</name>
<keyword evidence="5 7" id="KW-1133">Transmembrane helix</keyword>
<keyword evidence="9" id="KW-0645">Protease</keyword>
<feature type="transmembrane region" description="Helical" evidence="7">
    <location>
        <begin position="43"/>
        <end position="61"/>
    </location>
</feature>
<dbReference type="Pfam" id="PF01694">
    <property type="entry name" value="Rhomboid"/>
    <property type="match status" value="1"/>
</dbReference>
<keyword evidence="4" id="KW-0378">Hydrolase</keyword>
<dbReference type="EMBL" id="CP035704">
    <property type="protein sequence ID" value="QBB71281.1"/>
    <property type="molecule type" value="Genomic_DNA"/>
</dbReference>
<proteinExistence type="inferred from homology"/>
<dbReference type="Proteomes" id="UP000291562">
    <property type="component" value="Chromosome"/>
</dbReference>
<dbReference type="AlphaFoldDB" id="A0A411HLA7"/>
<evidence type="ECO:0000256" key="7">
    <source>
        <dbReference type="SAM" id="Phobius"/>
    </source>
</evidence>
<feature type="domain" description="Peptidase S54 rhomboid" evidence="8">
    <location>
        <begin position="173"/>
        <end position="321"/>
    </location>
</feature>
<dbReference type="OrthoDB" id="9814037at2"/>
<feature type="transmembrane region" description="Helical" evidence="7">
    <location>
        <begin position="209"/>
        <end position="229"/>
    </location>
</feature>
<dbReference type="KEGG" id="xbc:ELE36_13460"/>
<keyword evidence="10" id="KW-1185">Reference proteome</keyword>
<evidence type="ECO:0000256" key="1">
    <source>
        <dbReference type="ARBA" id="ARBA00004141"/>
    </source>
</evidence>
<keyword evidence="6 7" id="KW-0472">Membrane</keyword>
<comment type="similarity">
    <text evidence="2">Belongs to the peptidase S54 family.</text>
</comment>